<gene>
    <name evidence="1" type="ORF">EA58_21160</name>
</gene>
<reference evidence="1 2" key="1">
    <citation type="submission" date="2014-04" db="EMBL/GenBank/DDBJ databases">
        <title>Draft genome sequence of Photobacterium halotolerans S2753: a solonamide, ngercheumicin and holomycin producer.</title>
        <authorList>
            <person name="Machado H.R."/>
            <person name="Gram L."/>
        </authorList>
    </citation>
    <scope>NUCLEOTIDE SEQUENCE [LARGE SCALE GENOMIC DNA]</scope>
    <source>
        <strain evidence="1 2">S2753</strain>
    </source>
</reference>
<dbReference type="AlphaFoldDB" id="A0A066RQR7"/>
<evidence type="ECO:0000313" key="2">
    <source>
        <dbReference type="Proteomes" id="UP000027192"/>
    </source>
</evidence>
<dbReference type="RefSeq" id="WP_036757274.1">
    <property type="nucleotide sequence ID" value="NZ_JAGSGC010000024.1"/>
</dbReference>
<evidence type="ECO:0000313" key="1">
    <source>
        <dbReference type="EMBL" id="KDM89718.1"/>
    </source>
</evidence>
<protein>
    <submittedName>
        <fullName evidence="1">Uncharacterized protein</fullName>
    </submittedName>
</protein>
<accession>A0A066RQR7</accession>
<dbReference type="OrthoDB" id="5906124at2"/>
<dbReference type="Proteomes" id="UP000027192">
    <property type="component" value="Unassembled WGS sequence"/>
</dbReference>
<name>A0A066RQR7_9GAMM</name>
<keyword evidence="2" id="KW-1185">Reference proteome</keyword>
<proteinExistence type="predicted"/>
<sequence>MKTTQRKSELVIRAEELANKCEAFAKSLKPLSDCEEVVLEILRLAMLNREVIHIFPSYYPHVNDFDITVLPKTESYASASQHKLYENSVKLVDCNGKSDSALKALLAIEDKLLELIAEAKDKQEVAA</sequence>
<dbReference type="STRING" id="1654360.EA58_21160"/>
<organism evidence="1 2">
    <name type="scientific">Photobacterium galatheae</name>
    <dbReference type="NCBI Taxonomy" id="1654360"/>
    <lineage>
        <taxon>Bacteria</taxon>
        <taxon>Pseudomonadati</taxon>
        <taxon>Pseudomonadota</taxon>
        <taxon>Gammaproteobacteria</taxon>
        <taxon>Vibrionales</taxon>
        <taxon>Vibrionaceae</taxon>
        <taxon>Photobacterium</taxon>
    </lineage>
</organism>
<comment type="caution">
    <text evidence="1">The sequence shown here is derived from an EMBL/GenBank/DDBJ whole genome shotgun (WGS) entry which is preliminary data.</text>
</comment>
<dbReference type="EMBL" id="JMIB01000045">
    <property type="protein sequence ID" value="KDM89718.1"/>
    <property type="molecule type" value="Genomic_DNA"/>
</dbReference>